<name>A0ABQ9D2V5_9PASS</name>
<evidence type="ECO:0000313" key="1">
    <source>
        <dbReference type="EMBL" id="KAJ7414011.1"/>
    </source>
</evidence>
<reference evidence="1" key="1">
    <citation type="submission" date="2019-10" db="EMBL/GenBank/DDBJ databases">
        <authorList>
            <person name="Soares A.E.R."/>
            <person name="Aleixo A."/>
            <person name="Schneider P."/>
            <person name="Miyaki C.Y."/>
            <person name="Schneider M.P."/>
            <person name="Mello C."/>
            <person name="Vasconcelos A.T.R."/>
        </authorList>
    </citation>
    <scope>NUCLEOTIDE SEQUENCE</scope>
    <source>
        <tissue evidence="1">Muscle</tissue>
    </source>
</reference>
<protein>
    <submittedName>
        <fullName evidence="1">Uncharacterized protein</fullName>
    </submittedName>
</protein>
<evidence type="ECO:0000313" key="2">
    <source>
        <dbReference type="Proteomes" id="UP001145742"/>
    </source>
</evidence>
<gene>
    <name evidence="1" type="ORF">WISP_87322</name>
</gene>
<dbReference type="EMBL" id="WHWB01034091">
    <property type="protein sequence ID" value="KAJ7414011.1"/>
    <property type="molecule type" value="Genomic_DNA"/>
</dbReference>
<sequence>MKMMMGLDDESLRELDLFSFKNRQVRGDLINIYSILRGSVRRMGQVLFSRDQQHDKGQEMQTGTQEYPSKYEEKVLYWEDDRALEQAVQRGWGGSFSVDVKNLPGDDPIKPALCTPTLIEGVN</sequence>
<comment type="caution">
    <text evidence="1">The sequence shown here is derived from an EMBL/GenBank/DDBJ whole genome shotgun (WGS) entry which is preliminary data.</text>
</comment>
<dbReference type="Proteomes" id="UP001145742">
    <property type="component" value="Unassembled WGS sequence"/>
</dbReference>
<proteinExistence type="predicted"/>
<keyword evidence="2" id="KW-1185">Reference proteome</keyword>
<accession>A0ABQ9D2V5</accession>
<organism evidence="1 2">
    <name type="scientific">Willisornis vidua</name>
    <name type="common">Xingu scale-backed antbird</name>
    <dbReference type="NCBI Taxonomy" id="1566151"/>
    <lineage>
        <taxon>Eukaryota</taxon>
        <taxon>Metazoa</taxon>
        <taxon>Chordata</taxon>
        <taxon>Craniata</taxon>
        <taxon>Vertebrata</taxon>
        <taxon>Euteleostomi</taxon>
        <taxon>Archelosauria</taxon>
        <taxon>Archosauria</taxon>
        <taxon>Dinosauria</taxon>
        <taxon>Saurischia</taxon>
        <taxon>Theropoda</taxon>
        <taxon>Coelurosauria</taxon>
        <taxon>Aves</taxon>
        <taxon>Neognathae</taxon>
        <taxon>Neoaves</taxon>
        <taxon>Telluraves</taxon>
        <taxon>Australaves</taxon>
        <taxon>Passeriformes</taxon>
        <taxon>Thamnophilidae</taxon>
        <taxon>Willisornis</taxon>
    </lineage>
</organism>